<name>A0ABS9I0I7_9PSED</name>
<proteinExistence type="predicted"/>
<keyword evidence="1" id="KW-0639">Primosome</keyword>
<keyword evidence="5" id="KW-0347">Helicase</keyword>
<keyword evidence="5" id="KW-0067">ATP-binding</keyword>
<evidence type="ECO:0000259" key="4">
    <source>
        <dbReference type="Pfam" id="PF00772"/>
    </source>
</evidence>
<dbReference type="Gene3D" id="1.10.860.10">
    <property type="entry name" value="DNAb Helicase, Chain A"/>
    <property type="match status" value="1"/>
</dbReference>
<evidence type="ECO:0000313" key="6">
    <source>
        <dbReference type="Proteomes" id="UP001162905"/>
    </source>
</evidence>
<dbReference type="GO" id="GO:0004386">
    <property type="term" value="F:helicase activity"/>
    <property type="evidence" value="ECO:0007669"/>
    <property type="project" value="UniProtKB-KW"/>
</dbReference>
<evidence type="ECO:0000256" key="3">
    <source>
        <dbReference type="ARBA" id="ARBA00023125"/>
    </source>
</evidence>
<keyword evidence="5" id="KW-0378">Hydrolase</keyword>
<dbReference type="InterPro" id="IPR016136">
    <property type="entry name" value="DNA_helicase_N/primase_C"/>
</dbReference>
<gene>
    <name evidence="5" type="ORF">L4G47_00005</name>
</gene>
<dbReference type="InterPro" id="IPR007693">
    <property type="entry name" value="DNA_helicase_DnaB-like_N"/>
</dbReference>
<dbReference type="SUPFAM" id="SSF48024">
    <property type="entry name" value="N-terminal domain of DnaB helicase"/>
    <property type="match status" value="1"/>
</dbReference>
<feature type="domain" description="DNA helicase DnaB-like N-terminal" evidence="4">
    <location>
        <begin position="5"/>
        <end position="67"/>
    </location>
</feature>
<dbReference type="InterPro" id="IPR036185">
    <property type="entry name" value="DNA_heli_DnaB-like_N_sf"/>
</dbReference>
<organism evidence="5 6">
    <name type="scientific">Pseudomonas petrae</name>
    <dbReference type="NCBI Taxonomy" id="2912190"/>
    <lineage>
        <taxon>Bacteria</taxon>
        <taxon>Pseudomonadati</taxon>
        <taxon>Pseudomonadota</taxon>
        <taxon>Gammaproteobacteria</taxon>
        <taxon>Pseudomonadales</taxon>
        <taxon>Pseudomonadaceae</taxon>
        <taxon>Pseudomonas</taxon>
    </lineage>
</organism>
<keyword evidence="6" id="KW-1185">Reference proteome</keyword>
<dbReference type="Pfam" id="PF00772">
    <property type="entry name" value="DnaB"/>
    <property type="match status" value="1"/>
</dbReference>
<evidence type="ECO:0000313" key="5">
    <source>
        <dbReference type="EMBL" id="MCF7540603.1"/>
    </source>
</evidence>
<dbReference type="Proteomes" id="UP001162905">
    <property type="component" value="Unassembled WGS sequence"/>
</dbReference>
<feature type="non-terminal residue" evidence="5">
    <location>
        <position position="77"/>
    </location>
</feature>
<accession>A0ABS9I0I7</accession>
<dbReference type="RefSeq" id="WP_272905763.1">
    <property type="nucleotide sequence ID" value="NZ_JAKJXH010000001.1"/>
</dbReference>
<evidence type="ECO:0000256" key="1">
    <source>
        <dbReference type="ARBA" id="ARBA00022515"/>
    </source>
</evidence>
<keyword evidence="2" id="KW-0235">DNA replication</keyword>
<comment type="caution">
    <text evidence="5">The sequence shown here is derived from an EMBL/GenBank/DDBJ whole genome shotgun (WGS) entry which is preliminary data.</text>
</comment>
<keyword evidence="5" id="KW-0547">Nucleotide-binding</keyword>
<protein>
    <submittedName>
        <fullName evidence="5">Replicative DNA helicase</fullName>
    </submittedName>
</protein>
<reference evidence="5" key="1">
    <citation type="submission" date="2022-01" db="EMBL/GenBank/DDBJ databases">
        <title>Pseudomonas sp. nov. isolated from Antarctic regolith.</title>
        <authorList>
            <person name="Novakova D."/>
            <person name="Sedlar K."/>
        </authorList>
    </citation>
    <scope>NUCLEOTIDE SEQUENCE</scope>
    <source>
        <strain evidence="5">P2647</strain>
    </source>
</reference>
<keyword evidence="3" id="KW-0238">DNA-binding</keyword>
<dbReference type="EMBL" id="JAKJXH010000001">
    <property type="protein sequence ID" value="MCF7540603.1"/>
    <property type="molecule type" value="Genomic_DNA"/>
</dbReference>
<sequence length="77" mass="8412">MSRDLHSIPAEHGLLGAIFVDPSLVDDIASKVSIEDIYAEENAVLYQAILDCHAAGDLINVVTVCEYREWLPNGDSL</sequence>
<evidence type="ECO:0000256" key="2">
    <source>
        <dbReference type="ARBA" id="ARBA00022705"/>
    </source>
</evidence>